<evidence type="ECO:0000313" key="7">
    <source>
        <dbReference type="Proteomes" id="UP000325054"/>
    </source>
</evidence>
<dbReference type="Proteomes" id="UP000325054">
    <property type="component" value="Unassembled WGS sequence"/>
</dbReference>
<dbReference type="GO" id="GO:0006081">
    <property type="term" value="P:aldehyde metabolic process"/>
    <property type="evidence" value="ECO:0007669"/>
    <property type="project" value="InterPro"/>
</dbReference>
<dbReference type="GO" id="GO:0009450">
    <property type="term" value="P:gamma-aminobutyric acid catabolic process"/>
    <property type="evidence" value="ECO:0007669"/>
    <property type="project" value="InterPro"/>
</dbReference>
<dbReference type="InterPro" id="IPR016161">
    <property type="entry name" value="Ald_DH/histidinol_DH"/>
</dbReference>
<feature type="active site" evidence="4">
    <location>
        <position position="247"/>
    </location>
</feature>
<dbReference type="InterPro" id="IPR010102">
    <property type="entry name" value="Succ_semiAld_DH"/>
</dbReference>
<evidence type="ECO:0000259" key="5">
    <source>
        <dbReference type="Pfam" id="PF00171"/>
    </source>
</evidence>
<comment type="caution">
    <text evidence="6">The sequence shown here is derived from an EMBL/GenBank/DDBJ whole genome shotgun (WGS) entry which is preliminary data.</text>
</comment>
<dbReference type="RefSeq" id="WP_148991258.1">
    <property type="nucleotide sequence ID" value="NZ_VTEW01000005.1"/>
</dbReference>
<dbReference type="PANTHER" id="PTHR43353:SF5">
    <property type="entry name" value="SUCCINATE-SEMIALDEHYDE DEHYDROGENASE, MITOCHONDRIAL"/>
    <property type="match status" value="1"/>
</dbReference>
<dbReference type="InterPro" id="IPR012394">
    <property type="entry name" value="Aldehyde_DH_NAD(P)"/>
</dbReference>
<dbReference type="FunFam" id="3.40.309.10:FF:000004">
    <property type="entry name" value="Succinate-semialdehyde dehydrogenase I"/>
    <property type="match status" value="1"/>
</dbReference>
<feature type="active site" evidence="4">
    <location>
        <position position="281"/>
    </location>
</feature>
<protein>
    <recommendedName>
        <fullName evidence="3">Aldehyde dehydrogenase</fullName>
    </recommendedName>
</protein>
<dbReference type="CDD" id="cd07103">
    <property type="entry name" value="ALDH_F5_SSADH_GabD"/>
    <property type="match status" value="1"/>
</dbReference>
<evidence type="ECO:0000256" key="3">
    <source>
        <dbReference type="PIRNR" id="PIRNR036492"/>
    </source>
</evidence>
<dbReference type="NCBIfam" id="TIGR01780">
    <property type="entry name" value="SSADH"/>
    <property type="match status" value="1"/>
</dbReference>
<dbReference type="InterPro" id="IPR016160">
    <property type="entry name" value="Ald_DH_CS_CYS"/>
</dbReference>
<feature type="domain" description="Aldehyde dehydrogenase" evidence="5">
    <location>
        <begin position="19"/>
        <end position="468"/>
    </location>
</feature>
<reference evidence="6 7" key="1">
    <citation type="submission" date="2019-08" db="EMBL/GenBank/DDBJ databases">
        <title>Bacillus genomes from the desert of Cuatro Cienegas, Coahuila.</title>
        <authorList>
            <person name="Olmedo-Alvarez G."/>
        </authorList>
    </citation>
    <scope>NUCLEOTIDE SEQUENCE [LARGE SCALE GENOMIC DNA]</scope>
    <source>
        <strain evidence="6 7">CH451a_14T</strain>
    </source>
</reference>
<dbReference type="Gene3D" id="3.40.309.10">
    <property type="entry name" value="Aldehyde Dehydrogenase, Chain A, domain 2"/>
    <property type="match status" value="1"/>
</dbReference>
<dbReference type="FunFam" id="3.40.605.10:FF:000026">
    <property type="entry name" value="Aldehyde dehydrogenase, putative"/>
    <property type="match status" value="1"/>
</dbReference>
<dbReference type="AlphaFoldDB" id="A0A5D4U0V8"/>
<evidence type="ECO:0000256" key="2">
    <source>
        <dbReference type="ARBA" id="ARBA00023002"/>
    </source>
</evidence>
<dbReference type="Pfam" id="PF00171">
    <property type="entry name" value="Aldedh"/>
    <property type="match status" value="1"/>
</dbReference>
<name>A0A5D4U0V8_9BACI</name>
<accession>A0A5D4U0V8</accession>
<dbReference type="InterPro" id="IPR015590">
    <property type="entry name" value="Aldehyde_DH_dom"/>
</dbReference>
<dbReference type="PROSITE" id="PS00070">
    <property type="entry name" value="ALDEHYDE_DEHYDR_CYS"/>
    <property type="match status" value="1"/>
</dbReference>
<dbReference type="InterPro" id="IPR016162">
    <property type="entry name" value="Ald_DH_N"/>
</dbReference>
<dbReference type="Gene3D" id="3.40.605.10">
    <property type="entry name" value="Aldehyde Dehydrogenase, Chain A, domain 1"/>
    <property type="match status" value="1"/>
</dbReference>
<proteinExistence type="inferred from homology"/>
<sequence>MEKYLMRINGEEAGQRLPAIEVQNPADSKVIATVPDGGRDEAQAAVDAAHSAFKEWSGYSAYERSQLLFKWHELIEKNKDNLAKTMTMEQGKPLKEAAGEISYANGFISWYAEEGKRVYGETIPATQRNKRLFVQKQPVGVVAVITPWNFPAAMITRKVAPALATGCTAVIKPAEQTPLTALKLVQLAEEAGIPKGVLNVVTGDAKEIGEAWLSDTRVRKLTFTGSTEVGKLLMKGSAETVKKVSLELGGHAPVLVLDDCDIDKAVDGVIAAKFRNAGQTCVCSNRIYVHESIEEPFTKKLVEKVKQLKVGNGLEEGVDIGPLIDTAAVEKVKKHLEDALKAGAVLEYGGNQEEGLYFGPTIISNVKDDMLCMTEETFGPLAPITTFSSIEEAIQRANDSIYGLAAYVFTENITKGITVCEALEYGIVGLNDGMPSTPQAPFGGFKQSGLGREGGHHGIEEYLEVKYISLGL</sequence>
<gene>
    <name evidence="6" type="ORF">FZC80_06960</name>
</gene>
<dbReference type="PIRSF" id="PIRSF036492">
    <property type="entry name" value="ALDH"/>
    <property type="match status" value="1"/>
</dbReference>
<dbReference type="EMBL" id="VTEW01000005">
    <property type="protein sequence ID" value="TYS80839.1"/>
    <property type="molecule type" value="Genomic_DNA"/>
</dbReference>
<dbReference type="OrthoDB" id="9762913at2"/>
<dbReference type="GO" id="GO:0004777">
    <property type="term" value="F:succinate-semialdehyde dehydrogenase (NAD+) activity"/>
    <property type="evidence" value="ECO:0007669"/>
    <property type="project" value="TreeGrafter"/>
</dbReference>
<dbReference type="InterPro" id="IPR016163">
    <property type="entry name" value="Ald_DH_C"/>
</dbReference>
<evidence type="ECO:0000313" key="6">
    <source>
        <dbReference type="EMBL" id="TYS80839.1"/>
    </source>
</evidence>
<dbReference type="SUPFAM" id="SSF53720">
    <property type="entry name" value="ALDH-like"/>
    <property type="match status" value="1"/>
</dbReference>
<dbReference type="FunFam" id="3.40.605.10:FF:000005">
    <property type="entry name" value="Succinate-semialdehyde dehydrogenase I"/>
    <property type="match status" value="1"/>
</dbReference>
<keyword evidence="2 3" id="KW-0560">Oxidoreductase</keyword>
<dbReference type="PANTHER" id="PTHR43353">
    <property type="entry name" value="SUCCINATE-SEMIALDEHYDE DEHYDROGENASE, MITOCHONDRIAL"/>
    <property type="match status" value="1"/>
</dbReference>
<organism evidence="6 7">
    <name type="scientific">Rossellomorea aquimaris</name>
    <dbReference type="NCBI Taxonomy" id="189382"/>
    <lineage>
        <taxon>Bacteria</taxon>
        <taxon>Bacillati</taxon>
        <taxon>Bacillota</taxon>
        <taxon>Bacilli</taxon>
        <taxon>Bacillales</taxon>
        <taxon>Bacillaceae</taxon>
        <taxon>Rossellomorea</taxon>
    </lineage>
</organism>
<comment type="similarity">
    <text evidence="1 3">Belongs to the aldehyde dehydrogenase family.</text>
</comment>
<evidence type="ECO:0000256" key="1">
    <source>
        <dbReference type="ARBA" id="ARBA00009986"/>
    </source>
</evidence>
<dbReference type="InterPro" id="IPR050740">
    <property type="entry name" value="Aldehyde_DH_Superfamily"/>
</dbReference>
<evidence type="ECO:0000256" key="4">
    <source>
        <dbReference type="PIRSR" id="PIRSR036492-1"/>
    </source>
</evidence>